<evidence type="ECO:0000313" key="2">
    <source>
        <dbReference type="Proteomes" id="UP000055048"/>
    </source>
</evidence>
<protein>
    <submittedName>
        <fullName evidence="1">Uncharacterized protein</fullName>
    </submittedName>
</protein>
<dbReference type="EMBL" id="JYDJ01000753">
    <property type="protein sequence ID" value="KRX33612.1"/>
    <property type="molecule type" value="Genomic_DNA"/>
</dbReference>
<organism evidence="1 2">
    <name type="scientific">Trichinella murrelli</name>
    <dbReference type="NCBI Taxonomy" id="144512"/>
    <lineage>
        <taxon>Eukaryota</taxon>
        <taxon>Metazoa</taxon>
        <taxon>Ecdysozoa</taxon>
        <taxon>Nematoda</taxon>
        <taxon>Enoplea</taxon>
        <taxon>Dorylaimia</taxon>
        <taxon>Trichinellida</taxon>
        <taxon>Trichinellidae</taxon>
        <taxon>Trichinella</taxon>
    </lineage>
</organism>
<comment type="caution">
    <text evidence="1">The sequence shown here is derived from an EMBL/GenBank/DDBJ whole genome shotgun (WGS) entry which is preliminary data.</text>
</comment>
<proteinExistence type="predicted"/>
<evidence type="ECO:0000313" key="1">
    <source>
        <dbReference type="EMBL" id="KRX33612.1"/>
    </source>
</evidence>
<name>A0A0V0T3U6_9BILA</name>
<dbReference type="Proteomes" id="UP000055048">
    <property type="component" value="Unassembled WGS sequence"/>
</dbReference>
<reference evidence="1 2" key="1">
    <citation type="submission" date="2015-01" db="EMBL/GenBank/DDBJ databases">
        <title>Evolution of Trichinella species and genotypes.</title>
        <authorList>
            <person name="Korhonen P.K."/>
            <person name="Edoardo P."/>
            <person name="Giuseppe L.R."/>
            <person name="Gasser R.B."/>
        </authorList>
    </citation>
    <scope>NUCLEOTIDE SEQUENCE [LARGE SCALE GENOMIC DNA]</scope>
    <source>
        <strain evidence="1">ISS417</strain>
    </source>
</reference>
<gene>
    <name evidence="1" type="ORF">T05_12938</name>
</gene>
<keyword evidence="2" id="KW-1185">Reference proteome</keyword>
<sequence length="84" mass="9588">MPLENFWVKLQAEYPKNNCRTFIKGEERVLTQLEFSGYVLPEKVLSEAAKVLLETESATKLQNPQLVLITILKTKTNLSQSVVH</sequence>
<accession>A0A0V0T3U6</accession>
<dbReference type="AlphaFoldDB" id="A0A0V0T3U6"/>